<dbReference type="AlphaFoldDB" id="A0A224XCJ0"/>
<accession>A0A224XCJ0</accession>
<sequence length="145" mass="17317">MKKFNVEITETLQRTIEVLAEDECDAIDDVAHGYKTGEIILSDELTDVNFDLFENNIAKINDEREFYENILQILSYLWKDELKHFEEMNVCLDEIKEVYNLDTEINIDNISEVAYLFEDHMFIKIAKSRLFLKKYYKDLPKNLLY</sequence>
<dbReference type="Pfam" id="PF14207">
    <property type="entry name" value="DpnD-PcfM"/>
    <property type="match status" value="1"/>
</dbReference>
<dbReference type="OrthoDB" id="9813511at2"/>
<name>A0A224XCJ0_9LACT</name>
<proteinExistence type="predicted"/>
<keyword evidence="3" id="KW-1185">Reference proteome</keyword>
<organism evidence="2 3">
    <name type="scientific">Pseudolactococcus reticulitermitis</name>
    <dbReference type="NCBI Taxonomy" id="2025039"/>
    <lineage>
        <taxon>Bacteria</taxon>
        <taxon>Bacillati</taxon>
        <taxon>Bacillota</taxon>
        <taxon>Bacilli</taxon>
        <taxon>Lactobacillales</taxon>
        <taxon>Streptococcaceae</taxon>
        <taxon>Pseudolactococcus</taxon>
    </lineage>
</organism>
<comment type="caution">
    <text evidence="2">The sequence shown here is derived from an EMBL/GenBank/DDBJ whole genome shotgun (WGS) entry which is preliminary data.</text>
</comment>
<dbReference type="Proteomes" id="UP000218689">
    <property type="component" value="Unassembled WGS sequence"/>
</dbReference>
<feature type="domain" description="DpnD/PcfM-like C-terminal" evidence="1">
    <location>
        <begin position="4"/>
        <end position="43"/>
    </location>
</feature>
<dbReference type="RefSeq" id="WP_094784694.1">
    <property type="nucleotide sequence ID" value="NZ_BEDT01000003.1"/>
</dbReference>
<protein>
    <recommendedName>
        <fullName evidence="1">DpnD/PcfM-like C-terminal domain-containing protein</fullName>
    </recommendedName>
</protein>
<gene>
    <name evidence="2" type="ORF">RsY01_1243</name>
</gene>
<dbReference type="InterPro" id="IPR025575">
    <property type="entry name" value="DpnD/PcfM_C"/>
</dbReference>
<dbReference type="EMBL" id="BEDT01000003">
    <property type="protein sequence ID" value="GAX47642.1"/>
    <property type="molecule type" value="Genomic_DNA"/>
</dbReference>
<evidence type="ECO:0000259" key="1">
    <source>
        <dbReference type="Pfam" id="PF14207"/>
    </source>
</evidence>
<reference evidence="2" key="2">
    <citation type="journal article" date="2018" name="Int. J. Syst. Evol. Microbiol.">
        <title>Lactococcus reticulitermitis sp. nov., isolated from the gut of the subterranean termite Reticulitermes speratus.</title>
        <authorList>
            <person name="Yuki M."/>
            <person name="Sakamoto M."/>
            <person name="Nishimura Y."/>
            <person name="Ohkuma M."/>
        </authorList>
    </citation>
    <scope>NUCLEOTIDE SEQUENCE</scope>
    <source>
        <strain evidence="2">Rs-Y01</strain>
    </source>
</reference>
<evidence type="ECO:0000313" key="2">
    <source>
        <dbReference type="EMBL" id="GAX47642.1"/>
    </source>
</evidence>
<evidence type="ECO:0000313" key="3">
    <source>
        <dbReference type="Proteomes" id="UP000218689"/>
    </source>
</evidence>
<reference evidence="2" key="1">
    <citation type="journal article" date="2017" name="Genome Announc.">
        <title>Draft Genome Sequence of Lactococcus sp. Strain Rs-Y01, Isolated from the Gut of the Lower Termite Reticulitermes speratus.</title>
        <authorList>
            <person name="Yuki M."/>
            <person name="Sakamoto M."/>
            <person name="Kuwahara H."/>
            <person name="Hongoh Y."/>
            <person name="Ohkuma M."/>
        </authorList>
    </citation>
    <scope>NUCLEOTIDE SEQUENCE</scope>
    <source>
        <strain evidence="2">Rs-Y01</strain>
    </source>
</reference>